<keyword evidence="4 7" id="KW-0812">Transmembrane</keyword>
<comment type="subcellular location">
    <subcellularLocation>
        <location evidence="1">Cell membrane</location>
        <topology evidence="1">Multi-pass membrane protein</topology>
    </subcellularLocation>
</comment>
<dbReference type="GO" id="GO:0022857">
    <property type="term" value="F:transmembrane transporter activity"/>
    <property type="evidence" value="ECO:0007669"/>
    <property type="project" value="InterPro"/>
</dbReference>
<evidence type="ECO:0000256" key="1">
    <source>
        <dbReference type="ARBA" id="ARBA00004651"/>
    </source>
</evidence>
<feature type="transmembrane region" description="Helical" evidence="7">
    <location>
        <begin position="329"/>
        <end position="352"/>
    </location>
</feature>
<sequence>MGPGGVGCWLPGGRGVIVGADGSLPGKDTPMVSVVPTTTRRRLVLVVLLTAGFTLAVDFSILNVALPAIGADVGFTLDGLQWVATAFALCAAGFTPLFGRLADLLGRRRLFLSGMALLGTGSLVGGLATSPTALLAARVAQGLAAAAVTPAALSLLTTTFPEGAERDRALGLNGALMAAGFTTGAVLGGLLTDLLSWRWALFLNVPIAAAVLLAAPWVPAGTRSGARPRLDVPGAITVTLGLLALVFGLTTAGGRGWADPTALVALVLGAALLGLFPVVERRVAEPLVPVSFLRRRTVGWGNLAGLLAFATETSLVFLLTLYLQEVLGFSPLAAGLSFAALGVGTVLGGALAPRVIARLGATRAIVVGLSAQAAATLPLVLLGPTTAMVVPLLVATFAGGVANLVAIVGFMTTATSGLPDHEQGLATGLATTSQQVGITLGIPVMSAVVTANVHSSGAETAATVLSGVTAAIRVNALLAAATAVVVGSALRRR</sequence>
<keyword evidence="5 7" id="KW-1133">Transmembrane helix</keyword>
<dbReference type="Proteomes" id="UP000239203">
    <property type="component" value="Unassembled WGS sequence"/>
</dbReference>
<evidence type="ECO:0000256" key="6">
    <source>
        <dbReference type="ARBA" id="ARBA00023136"/>
    </source>
</evidence>
<feature type="transmembrane region" description="Helical" evidence="7">
    <location>
        <begin position="43"/>
        <end position="68"/>
    </location>
</feature>
<gene>
    <name evidence="9" type="ORF">CLV40_13053</name>
</gene>
<feature type="domain" description="Major facilitator superfamily (MFS) profile" evidence="8">
    <location>
        <begin position="44"/>
        <end position="493"/>
    </location>
</feature>
<dbReference type="InterPro" id="IPR011701">
    <property type="entry name" value="MFS"/>
</dbReference>
<feature type="transmembrane region" description="Helical" evidence="7">
    <location>
        <begin position="388"/>
        <end position="412"/>
    </location>
</feature>
<feature type="transmembrane region" description="Helical" evidence="7">
    <location>
        <begin position="169"/>
        <end position="191"/>
    </location>
</feature>
<protein>
    <submittedName>
        <fullName evidence="9">EmrB/QacA subfamily drug resistance transporter</fullName>
    </submittedName>
</protein>
<reference evidence="9 10" key="1">
    <citation type="submission" date="2018-02" db="EMBL/GenBank/DDBJ databases">
        <title>Genomic Encyclopedia of Archaeal and Bacterial Type Strains, Phase II (KMG-II): from individual species to whole genera.</title>
        <authorList>
            <person name="Goeker M."/>
        </authorList>
    </citation>
    <scope>NUCLEOTIDE SEQUENCE [LARGE SCALE GENOMIC DNA]</scope>
    <source>
        <strain evidence="9 10">YU 961-1</strain>
    </source>
</reference>
<feature type="transmembrane region" description="Helical" evidence="7">
    <location>
        <begin position="300"/>
        <end position="323"/>
    </location>
</feature>
<keyword evidence="6 7" id="KW-0472">Membrane</keyword>
<evidence type="ECO:0000313" key="9">
    <source>
        <dbReference type="EMBL" id="PPK63261.1"/>
    </source>
</evidence>
<dbReference type="PANTHER" id="PTHR42718">
    <property type="entry name" value="MAJOR FACILITATOR SUPERFAMILY MULTIDRUG TRANSPORTER MFSC"/>
    <property type="match status" value="1"/>
</dbReference>
<feature type="transmembrane region" description="Helical" evidence="7">
    <location>
        <begin position="424"/>
        <end position="450"/>
    </location>
</feature>
<keyword evidence="2" id="KW-0813">Transport</keyword>
<feature type="transmembrane region" description="Helical" evidence="7">
    <location>
        <begin position="197"/>
        <end position="218"/>
    </location>
</feature>
<feature type="transmembrane region" description="Helical" evidence="7">
    <location>
        <begin position="364"/>
        <end position="382"/>
    </location>
</feature>
<proteinExistence type="predicted"/>
<evidence type="ECO:0000256" key="4">
    <source>
        <dbReference type="ARBA" id="ARBA00022692"/>
    </source>
</evidence>
<comment type="caution">
    <text evidence="9">The sequence shown here is derived from an EMBL/GenBank/DDBJ whole genome shotgun (WGS) entry which is preliminary data.</text>
</comment>
<accession>A0A2S6GDQ0</accession>
<dbReference type="PRINTS" id="PR01036">
    <property type="entry name" value="TCRTETB"/>
</dbReference>
<evidence type="ECO:0000256" key="2">
    <source>
        <dbReference type="ARBA" id="ARBA00022448"/>
    </source>
</evidence>
<dbReference type="InterPro" id="IPR020846">
    <property type="entry name" value="MFS_dom"/>
</dbReference>
<dbReference type="InterPro" id="IPR036259">
    <property type="entry name" value="MFS_trans_sf"/>
</dbReference>
<feature type="transmembrane region" description="Helical" evidence="7">
    <location>
        <begin position="135"/>
        <end position="157"/>
    </location>
</feature>
<dbReference type="Gene3D" id="1.20.1250.20">
    <property type="entry name" value="MFS general substrate transporter like domains"/>
    <property type="match status" value="1"/>
</dbReference>
<feature type="transmembrane region" description="Helical" evidence="7">
    <location>
        <begin position="230"/>
        <end position="249"/>
    </location>
</feature>
<evidence type="ECO:0000256" key="3">
    <source>
        <dbReference type="ARBA" id="ARBA00022475"/>
    </source>
</evidence>
<dbReference type="CDD" id="cd17321">
    <property type="entry name" value="MFS_MMR_MDR_like"/>
    <property type="match status" value="1"/>
</dbReference>
<feature type="transmembrane region" description="Helical" evidence="7">
    <location>
        <begin position="261"/>
        <end position="279"/>
    </location>
</feature>
<feature type="transmembrane region" description="Helical" evidence="7">
    <location>
        <begin position="110"/>
        <end position="129"/>
    </location>
</feature>
<evidence type="ECO:0000259" key="8">
    <source>
        <dbReference type="PROSITE" id="PS50850"/>
    </source>
</evidence>
<name>A0A2S6GDQ0_9PSEU</name>
<feature type="transmembrane region" description="Helical" evidence="7">
    <location>
        <begin position="470"/>
        <end position="490"/>
    </location>
</feature>
<dbReference type="GO" id="GO:0005886">
    <property type="term" value="C:plasma membrane"/>
    <property type="evidence" value="ECO:0007669"/>
    <property type="project" value="UniProtKB-SubCell"/>
</dbReference>
<dbReference type="EMBL" id="PTIX01000030">
    <property type="protein sequence ID" value="PPK63261.1"/>
    <property type="molecule type" value="Genomic_DNA"/>
</dbReference>
<organism evidence="9 10">
    <name type="scientific">Actinokineospora auranticolor</name>
    <dbReference type="NCBI Taxonomy" id="155976"/>
    <lineage>
        <taxon>Bacteria</taxon>
        <taxon>Bacillati</taxon>
        <taxon>Actinomycetota</taxon>
        <taxon>Actinomycetes</taxon>
        <taxon>Pseudonocardiales</taxon>
        <taxon>Pseudonocardiaceae</taxon>
        <taxon>Actinokineospora</taxon>
    </lineage>
</organism>
<dbReference type="AlphaFoldDB" id="A0A2S6GDQ0"/>
<evidence type="ECO:0000313" key="10">
    <source>
        <dbReference type="Proteomes" id="UP000239203"/>
    </source>
</evidence>
<evidence type="ECO:0000256" key="7">
    <source>
        <dbReference type="SAM" id="Phobius"/>
    </source>
</evidence>
<keyword evidence="10" id="KW-1185">Reference proteome</keyword>
<dbReference type="PROSITE" id="PS50850">
    <property type="entry name" value="MFS"/>
    <property type="match status" value="1"/>
</dbReference>
<keyword evidence="3" id="KW-1003">Cell membrane</keyword>
<feature type="transmembrane region" description="Helical" evidence="7">
    <location>
        <begin position="80"/>
        <end position="98"/>
    </location>
</feature>
<dbReference type="PANTHER" id="PTHR42718:SF46">
    <property type="entry name" value="BLR6921 PROTEIN"/>
    <property type="match status" value="1"/>
</dbReference>
<dbReference type="Gene3D" id="1.20.1720.10">
    <property type="entry name" value="Multidrug resistance protein D"/>
    <property type="match status" value="1"/>
</dbReference>
<evidence type="ECO:0000256" key="5">
    <source>
        <dbReference type="ARBA" id="ARBA00022989"/>
    </source>
</evidence>
<dbReference type="Pfam" id="PF07690">
    <property type="entry name" value="MFS_1"/>
    <property type="match status" value="1"/>
</dbReference>
<dbReference type="SUPFAM" id="SSF103473">
    <property type="entry name" value="MFS general substrate transporter"/>
    <property type="match status" value="1"/>
</dbReference>